<name>A0A8S1Q0F1_9CILI</name>
<comment type="caution">
    <text evidence="2">The sequence shown here is derived from an EMBL/GenBank/DDBJ whole genome shotgun (WGS) entry which is preliminary data.</text>
</comment>
<dbReference type="AlphaFoldDB" id="A0A8S1Q0F1"/>
<evidence type="ECO:0000256" key="1">
    <source>
        <dbReference type="SAM" id="Phobius"/>
    </source>
</evidence>
<accession>A0A8S1Q0F1</accession>
<protein>
    <recommendedName>
        <fullName evidence="4">Transmembrane protein</fullName>
    </recommendedName>
</protein>
<dbReference type="EMBL" id="CAJJDN010000092">
    <property type="protein sequence ID" value="CAD8109034.1"/>
    <property type="molecule type" value="Genomic_DNA"/>
</dbReference>
<feature type="transmembrane region" description="Helical" evidence="1">
    <location>
        <begin position="54"/>
        <end position="73"/>
    </location>
</feature>
<organism evidence="2 3">
    <name type="scientific">Paramecium sonneborni</name>
    <dbReference type="NCBI Taxonomy" id="65129"/>
    <lineage>
        <taxon>Eukaryota</taxon>
        <taxon>Sar</taxon>
        <taxon>Alveolata</taxon>
        <taxon>Ciliophora</taxon>
        <taxon>Intramacronucleata</taxon>
        <taxon>Oligohymenophorea</taxon>
        <taxon>Peniculida</taxon>
        <taxon>Parameciidae</taxon>
        <taxon>Paramecium</taxon>
    </lineage>
</organism>
<keyword evidence="1" id="KW-0472">Membrane</keyword>
<keyword evidence="1" id="KW-0812">Transmembrane</keyword>
<evidence type="ECO:0000313" key="3">
    <source>
        <dbReference type="Proteomes" id="UP000692954"/>
    </source>
</evidence>
<keyword evidence="3" id="KW-1185">Reference proteome</keyword>
<dbReference type="Proteomes" id="UP000692954">
    <property type="component" value="Unassembled WGS sequence"/>
</dbReference>
<feature type="transmembrane region" description="Helical" evidence="1">
    <location>
        <begin position="88"/>
        <end position="106"/>
    </location>
</feature>
<feature type="transmembrane region" description="Helical" evidence="1">
    <location>
        <begin position="127"/>
        <end position="153"/>
    </location>
</feature>
<evidence type="ECO:0008006" key="4">
    <source>
        <dbReference type="Google" id="ProtNLM"/>
    </source>
</evidence>
<reference evidence="2" key="1">
    <citation type="submission" date="2021-01" db="EMBL/GenBank/DDBJ databases">
        <authorList>
            <consortium name="Genoscope - CEA"/>
            <person name="William W."/>
        </authorList>
    </citation>
    <scope>NUCLEOTIDE SEQUENCE</scope>
</reference>
<gene>
    <name evidence="2" type="ORF">PSON_ATCC_30995.1.T0920202</name>
</gene>
<proteinExistence type="predicted"/>
<keyword evidence="1" id="KW-1133">Transmembrane helix</keyword>
<sequence length="164" mass="20096">MIRTKYLSFQEYSESNLNHLSFSFNILSLYINNLNPQLVSINQLKLSLIQELSIYLYFLIYIQAFSIPIFQFFDLKILVFQGSLFEPLKFYTQYQCFTIFILRIDFNDYYNCFHTKKKKNGRIIDQIYIHFSVKYNICCFEVFILIFIVYQIMYYQYYTQLRVK</sequence>
<evidence type="ECO:0000313" key="2">
    <source>
        <dbReference type="EMBL" id="CAD8109034.1"/>
    </source>
</evidence>